<reference evidence="7 8" key="1">
    <citation type="submission" date="2018-03" db="EMBL/GenBank/DDBJ databases">
        <title>Genome sequencing of Melaminivora sp.</title>
        <authorList>
            <person name="Kim S.-J."/>
            <person name="Heo J."/>
            <person name="Ahn J.-H."/>
            <person name="Kwon S.-W."/>
        </authorList>
    </citation>
    <scope>NUCLEOTIDE SEQUENCE [LARGE SCALE GENOMIC DNA]</scope>
    <source>
        <strain evidence="7 8">SC2-9</strain>
    </source>
</reference>
<keyword evidence="8" id="KW-1185">Reference proteome</keyword>
<dbReference type="InterPro" id="IPR036909">
    <property type="entry name" value="Cyt_c-like_dom_sf"/>
</dbReference>
<dbReference type="GO" id="GO:0009055">
    <property type="term" value="F:electron transfer activity"/>
    <property type="evidence" value="ECO:0007669"/>
    <property type="project" value="InterPro"/>
</dbReference>
<dbReference type="InterPro" id="IPR030999">
    <property type="entry name" value="Thiosulf_SoxX"/>
</dbReference>
<keyword evidence="5" id="KW-0732">Signal</keyword>
<dbReference type="Pfam" id="PF00034">
    <property type="entry name" value="Cytochrom_C"/>
    <property type="match status" value="1"/>
</dbReference>
<feature type="chain" id="PRO_5015310630" evidence="5">
    <location>
        <begin position="26"/>
        <end position="227"/>
    </location>
</feature>
<keyword evidence="3 4" id="KW-0408">Iron</keyword>
<dbReference type="PROSITE" id="PS51007">
    <property type="entry name" value="CYTC"/>
    <property type="match status" value="1"/>
</dbReference>
<dbReference type="NCBIfam" id="TIGR04485">
    <property type="entry name" value="thiosulf_SoxX"/>
    <property type="match status" value="1"/>
</dbReference>
<dbReference type="KEGG" id="mela:C6568_08780"/>
<dbReference type="InterPro" id="IPR016823">
    <property type="entry name" value="Thiosulf_SoxX_II"/>
</dbReference>
<feature type="domain" description="Cytochrome c" evidence="6">
    <location>
        <begin position="108"/>
        <end position="222"/>
    </location>
</feature>
<dbReference type="PROSITE" id="PS51257">
    <property type="entry name" value="PROKAR_LIPOPROTEIN"/>
    <property type="match status" value="1"/>
</dbReference>
<evidence type="ECO:0000256" key="5">
    <source>
        <dbReference type="SAM" id="SignalP"/>
    </source>
</evidence>
<feature type="signal peptide" evidence="5">
    <location>
        <begin position="1"/>
        <end position="25"/>
    </location>
</feature>
<name>A0A2R3QC51_9BURK</name>
<accession>A0A2R3QC51</accession>
<evidence type="ECO:0000256" key="3">
    <source>
        <dbReference type="ARBA" id="ARBA00023004"/>
    </source>
</evidence>
<dbReference type="Gene3D" id="1.10.760.10">
    <property type="entry name" value="Cytochrome c-like domain"/>
    <property type="match status" value="1"/>
</dbReference>
<dbReference type="OrthoDB" id="8562939at2"/>
<protein>
    <submittedName>
        <fullName evidence="7">Sulfur oxidation c-type cytochrome SoxX</fullName>
    </submittedName>
</protein>
<dbReference type="InterPro" id="IPR009056">
    <property type="entry name" value="Cyt_c-like_dom"/>
</dbReference>
<evidence type="ECO:0000259" key="6">
    <source>
        <dbReference type="PROSITE" id="PS51007"/>
    </source>
</evidence>
<dbReference type="RefSeq" id="WP_106683783.1">
    <property type="nucleotide sequence ID" value="NZ_CP027667.1"/>
</dbReference>
<proteinExistence type="predicted"/>
<dbReference type="PIRSF" id="PIRSF024608">
    <property type="entry name" value="UCP024608"/>
    <property type="match status" value="1"/>
</dbReference>
<sequence>MKISSRSTRVALPLIVVAAALASCAGGSGGSGTPSNAEIDALTQKIVKESFHDKGIVTVQKAFADDETLRACNAADVSGKPLDAATARRIEALNMQTIKWPADGKYLGDWKSGEAIAQSGRGMTWTDKAGVANGGNCYNCHQIDKKEISFGTIGPSLYNYGKLRGVKDPNSPESREMVKYTWGKIWNSKAYSACSNMPRAGHKGILTEKQVADIVALLLDPASPVNQ</sequence>
<evidence type="ECO:0000256" key="4">
    <source>
        <dbReference type="PROSITE-ProRule" id="PRU00433"/>
    </source>
</evidence>
<keyword evidence="1 4" id="KW-0349">Heme</keyword>
<evidence type="ECO:0000313" key="7">
    <source>
        <dbReference type="EMBL" id="AVO49350.1"/>
    </source>
</evidence>
<evidence type="ECO:0000256" key="2">
    <source>
        <dbReference type="ARBA" id="ARBA00022723"/>
    </source>
</evidence>
<dbReference type="SUPFAM" id="SSF46626">
    <property type="entry name" value="Cytochrome c"/>
    <property type="match status" value="1"/>
</dbReference>
<organism evidence="7 8">
    <name type="scientific">Melaminivora suipulveris</name>
    <dbReference type="NCBI Taxonomy" id="2109913"/>
    <lineage>
        <taxon>Bacteria</taxon>
        <taxon>Pseudomonadati</taxon>
        <taxon>Pseudomonadota</taxon>
        <taxon>Betaproteobacteria</taxon>
        <taxon>Burkholderiales</taxon>
        <taxon>Comamonadaceae</taxon>
        <taxon>Melaminivora</taxon>
    </lineage>
</organism>
<evidence type="ECO:0000256" key="1">
    <source>
        <dbReference type="ARBA" id="ARBA00022617"/>
    </source>
</evidence>
<dbReference type="AlphaFoldDB" id="A0A2R3QC51"/>
<dbReference type="GO" id="GO:0020037">
    <property type="term" value="F:heme binding"/>
    <property type="evidence" value="ECO:0007669"/>
    <property type="project" value="InterPro"/>
</dbReference>
<keyword evidence="2 4" id="KW-0479">Metal-binding</keyword>
<evidence type="ECO:0000313" key="8">
    <source>
        <dbReference type="Proteomes" id="UP000237925"/>
    </source>
</evidence>
<gene>
    <name evidence="7" type="primary">soxX</name>
    <name evidence="7" type="ORF">C6568_08780</name>
</gene>
<dbReference type="GO" id="GO:0046872">
    <property type="term" value="F:metal ion binding"/>
    <property type="evidence" value="ECO:0007669"/>
    <property type="project" value="UniProtKB-KW"/>
</dbReference>
<dbReference type="EMBL" id="CP027667">
    <property type="protein sequence ID" value="AVO49350.1"/>
    <property type="molecule type" value="Genomic_DNA"/>
</dbReference>
<dbReference type="Proteomes" id="UP000237925">
    <property type="component" value="Chromosome"/>
</dbReference>